<evidence type="ECO:0000256" key="1">
    <source>
        <dbReference type="ARBA" id="ARBA00004123"/>
    </source>
</evidence>
<evidence type="ECO:0008006" key="11">
    <source>
        <dbReference type="Google" id="ProtNLM"/>
    </source>
</evidence>
<dbReference type="PANTHER" id="PTHR31742:SF1">
    <property type="entry name" value="RPA-INTERACTING PROTEIN"/>
    <property type="match status" value="1"/>
</dbReference>
<evidence type="ECO:0000256" key="5">
    <source>
        <dbReference type="ARBA" id="ARBA00023242"/>
    </source>
</evidence>
<dbReference type="GO" id="GO:0008270">
    <property type="term" value="F:zinc ion binding"/>
    <property type="evidence" value="ECO:0007669"/>
    <property type="project" value="UniProtKB-KW"/>
</dbReference>
<name>A0ABD0JHR3_9CAEN</name>
<dbReference type="EMBL" id="JACVVK020000437">
    <property type="protein sequence ID" value="KAK7474444.1"/>
    <property type="molecule type" value="Genomic_DNA"/>
</dbReference>
<keyword evidence="2" id="KW-0479">Metal-binding</keyword>
<dbReference type="GO" id="GO:0005634">
    <property type="term" value="C:nucleus"/>
    <property type="evidence" value="ECO:0007669"/>
    <property type="project" value="UniProtKB-SubCell"/>
</dbReference>
<protein>
    <recommendedName>
        <fullName evidence="11">RPA-interacting protein C-terminal domain-containing protein</fullName>
    </recommendedName>
</protein>
<dbReference type="InterPro" id="IPR028159">
    <property type="entry name" value="RPA_interact_C_dom"/>
</dbReference>
<evidence type="ECO:0000256" key="4">
    <source>
        <dbReference type="ARBA" id="ARBA00022833"/>
    </source>
</evidence>
<evidence type="ECO:0000313" key="9">
    <source>
        <dbReference type="EMBL" id="KAK7474444.1"/>
    </source>
</evidence>
<evidence type="ECO:0000259" key="8">
    <source>
        <dbReference type="Pfam" id="PF14768"/>
    </source>
</evidence>
<evidence type="ECO:0000313" key="10">
    <source>
        <dbReference type="Proteomes" id="UP001519460"/>
    </source>
</evidence>
<comment type="subcellular location">
    <subcellularLocation>
        <location evidence="1">Nucleus</location>
    </subcellularLocation>
</comment>
<feature type="domain" description="RPA-interacting protein C-terminal" evidence="8">
    <location>
        <begin position="161"/>
        <end position="238"/>
    </location>
</feature>
<evidence type="ECO:0000256" key="6">
    <source>
        <dbReference type="SAM" id="MobiDB-lite"/>
    </source>
</evidence>
<keyword evidence="5" id="KW-0539">Nucleus</keyword>
<organism evidence="9 10">
    <name type="scientific">Batillaria attramentaria</name>
    <dbReference type="NCBI Taxonomy" id="370345"/>
    <lineage>
        <taxon>Eukaryota</taxon>
        <taxon>Metazoa</taxon>
        <taxon>Spiralia</taxon>
        <taxon>Lophotrochozoa</taxon>
        <taxon>Mollusca</taxon>
        <taxon>Gastropoda</taxon>
        <taxon>Caenogastropoda</taxon>
        <taxon>Sorbeoconcha</taxon>
        <taxon>Cerithioidea</taxon>
        <taxon>Batillariidae</taxon>
        <taxon>Batillaria</taxon>
    </lineage>
</organism>
<keyword evidence="10" id="KW-1185">Reference proteome</keyword>
<comment type="caution">
    <text evidence="9">The sequence shown here is derived from an EMBL/GenBank/DDBJ whole genome shotgun (WGS) entry which is preliminary data.</text>
</comment>
<evidence type="ECO:0000259" key="7">
    <source>
        <dbReference type="Pfam" id="PF14766"/>
    </source>
</evidence>
<proteinExistence type="predicted"/>
<reference evidence="9 10" key="1">
    <citation type="journal article" date="2023" name="Sci. Data">
        <title>Genome assembly of the Korean intertidal mud-creeper Batillaria attramentaria.</title>
        <authorList>
            <person name="Patra A.K."/>
            <person name="Ho P.T."/>
            <person name="Jun S."/>
            <person name="Lee S.J."/>
            <person name="Kim Y."/>
            <person name="Won Y.J."/>
        </authorList>
    </citation>
    <scope>NUCLEOTIDE SEQUENCE [LARGE SCALE GENOMIC DNA]</scope>
    <source>
        <strain evidence="9">Wonlab-2016</strain>
    </source>
</reference>
<dbReference type="PANTHER" id="PTHR31742">
    <property type="entry name" value="RPA-INTERACTING PROTEIN RPAIN"/>
    <property type="match status" value="1"/>
</dbReference>
<evidence type="ECO:0000256" key="3">
    <source>
        <dbReference type="ARBA" id="ARBA00022771"/>
    </source>
</evidence>
<evidence type="ECO:0000256" key="2">
    <source>
        <dbReference type="ARBA" id="ARBA00022723"/>
    </source>
</evidence>
<dbReference type="Proteomes" id="UP001519460">
    <property type="component" value="Unassembled WGS sequence"/>
</dbReference>
<dbReference type="InterPro" id="IPR028158">
    <property type="entry name" value="RPA_interact_N_dom"/>
</dbReference>
<accession>A0ABD0JHR3</accession>
<feature type="region of interest" description="Disordered" evidence="6">
    <location>
        <begin position="1"/>
        <end position="24"/>
    </location>
</feature>
<keyword evidence="3" id="KW-0863">Zinc-finger</keyword>
<dbReference type="InterPro" id="IPR028156">
    <property type="entry name" value="RIP"/>
</dbReference>
<feature type="domain" description="RPA-interacting protein N-terminal" evidence="7">
    <location>
        <begin position="19"/>
        <end position="55"/>
    </location>
</feature>
<keyword evidence="4" id="KW-0862">Zinc</keyword>
<dbReference type="AlphaFoldDB" id="A0ABD0JHR3"/>
<dbReference type="Pfam" id="PF14768">
    <property type="entry name" value="RPA_interact_C"/>
    <property type="match status" value="1"/>
</dbReference>
<gene>
    <name evidence="9" type="ORF">BaRGS_00034327</name>
</gene>
<sequence length="241" mass="27703">MSRQNDLKGASCSPSRSPSHQKMYKKAAANWKETYRKRCLERLQESREELYSKRRGLKDKAGGDQDEDSNVQFINLLMSKELQALQAEQGEDCEMEMWDPFTGDIDKVLSLYAEIQLELLAEEEKLLREYEFYADSLTQFKAQEEAALCSAMELLSAREVICPICEKNPMMENKGIIFCKCGVRINTEQDCIGLEYMHQQLDNASNAHTCDGRPRFSLVEKFGCTNLVMTCETCDFMHIII</sequence>
<dbReference type="Pfam" id="PF14766">
    <property type="entry name" value="RPA_interact_N"/>
    <property type="match status" value="1"/>
</dbReference>